<name>A0A6N7X4B0_9FIRM</name>
<comment type="caution">
    <text evidence="5">The sequence shown here is derived from an EMBL/GenBank/DDBJ whole genome shotgun (WGS) entry which is preliminary data.</text>
</comment>
<dbReference type="GO" id="GO:0004315">
    <property type="term" value="F:3-oxoacyl-[acyl-carrier-protein] synthase activity"/>
    <property type="evidence" value="ECO:0007669"/>
    <property type="project" value="InterPro"/>
</dbReference>
<dbReference type="EC" id="2.3.1.180" evidence="5"/>
<dbReference type="NCBIfam" id="NF006829">
    <property type="entry name" value="PRK09352.1"/>
    <property type="match status" value="1"/>
</dbReference>
<evidence type="ECO:0000259" key="3">
    <source>
        <dbReference type="Pfam" id="PF08541"/>
    </source>
</evidence>
<protein>
    <submittedName>
        <fullName evidence="5">Beta-ketoacyl-ACP synthase 3</fullName>
        <ecNumber evidence="5">2.3.1.180</ecNumber>
    </submittedName>
</protein>
<dbReference type="InterPro" id="IPR013751">
    <property type="entry name" value="ACP_syn_III_N"/>
</dbReference>
<keyword evidence="2 5" id="KW-0012">Acyltransferase</keyword>
<keyword evidence="6" id="KW-1185">Reference proteome</keyword>
<dbReference type="GO" id="GO:0033818">
    <property type="term" value="F:beta-ketoacyl-acyl-carrier-protein synthase III activity"/>
    <property type="evidence" value="ECO:0007669"/>
    <property type="project" value="UniProtKB-EC"/>
</dbReference>
<evidence type="ECO:0000256" key="2">
    <source>
        <dbReference type="ARBA" id="ARBA00023315"/>
    </source>
</evidence>
<accession>A0A6N7X4B0</accession>
<dbReference type="CDD" id="cd00830">
    <property type="entry name" value="KAS_III"/>
    <property type="match status" value="1"/>
</dbReference>
<dbReference type="GO" id="GO:0006633">
    <property type="term" value="P:fatty acid biosynthetic process"/>
    <property type="evidence" value="ECO:0007669"/>
    <property type="project" value="InterPro"/>
</dbReference>
<dbReference type="AlphaFoldDB" id="A0A6N7X4B0"/>
<evidence type="ECO:0000256" key="1">
    <source>
        <dbReference type="ARBA" id="ARBA00022679"/>
    </source>
</evidence>
<dbReference type="InterPro" id="IPR016039">
    <property type="entry name" value="Thiolase-like"/>
</dbReference>
<organism evidence="5 6">
    <name type="scientific">Mogibacterium kristiansenii</name>
    <dbReference type="NCBI Taxonomy" id="2606708"/>
    <lineage>
        <taxon>Bacteria</taxon>
        <taxon>Bacillati</taxon>
        <taxon>Bacillota</taxon>
        <taxon>Clostridia</taxon>
        <taxon>Peptostreptococcales</taxon>
        <taxon>Anaerovoracaceae</taxon>
        <taxon>Mogibacterium</taxon>
    </lineage>
</organism>
<dbReference type="Pfam" id="PF08541">
    <property type="entry name" value="ACP_syn_III_C"/>
    <property type="match status" value="1"/>
</dbReference>
<dbReference type="Pfam" id="PF08545">
    <property type="entry name" value="ACP_syn_III"/>
    <property type="match status" value="1"/>
</dbReference>
<evidence type="ECO:0000313" key="6">
    <source>
        <dbReference type="Proteomes" id="UP000469424"/>
    </source>
</evidence>
<dbReference type="PANTHER" id="PTHR34069:SF2">
    <property type="entry name" value="BETA-KETOACYL-[ACYL-CARRIER-PROTEIN] SYNTHASE III"/>
    <property type="match status" value="1"/>
</dbReference>
<keyword evidence="1 5" id="KW-0808">Transferase</keyword>
<feature type="domain" description="Beta-ketoacyl-[acyl-carrier-protein] synthase III C-terminal" evidence="3">
    <location>
        <begin position="220"/>
        <end position="308"/>
    </location>
</feature>
<dbReference type="SUPFAM" id="SSF53901">
    <property type="entry name" value="Thiolase-like"/>
    <property type="match status" value="1"/>
</dbReference>
<dbReference type="PANTHER" id="PTHR34069">
    <property type="entry name" value="3-OXOACYL-[ACYL-CARRIER-PROTEIN] SYNTHASE 3"/>
    <property type="match status" value="1"/>
</dbReference>
<dbReference type="Gene3D" id="3.40.47.10">
    <property type="match status" value="1"/>
</dbReference>
<dbReference type="GO" id="GO:0044550">
    <property type="term" value="P:secondary metabolite biosynthetic process"/>
    <property type="evidence" value="ECO:0007669"/>
    <property type="project" value="TreeGrafter"/>
</dbReference>
<sequence>MAGMKILGWGSAHGDRCVSNEDMKQYVDTSDEWIRSKTGIGQRYFAENKSNLDMAAEAGAKAVAHLTPEEKSEIDGLVVATFTPDMATPSMAAEVAGRLGISGKVMTLDVNSACSGFVYGLVLANALMSSGFRRILLIGSEKISPMMDMEDRRTCVLFGDAAGAVVLEADPDGEFEHLEGTEPNHDILWCDRFDPNIRMAGQEVYRFAVSAVPECGEELLRRAGRTVEDVDRYIFHQANMRIIRSAVRKMGISEEKCFLNVEQYGNTSAASVAVALAECLERKEIKRGDRMMAVGFGAGLTYGGVLMTI</sequence>
<feature type="domain" description="Beta-ketoacyl-[acyl-carrier-protein] synthase III N-terminal" evidence="4">
    <location>
        <begin position="108"/>
        <end position="173"/>
    </location>
</feature>
<gene>
    <name evidence="5" type="ORF">FYJ65_03035</name>
</gene>
<evidence type="ECO:0000259" key="4">
    <source>
        <dbReference type="Pfam" id="PF08545"/>
    </source>
</evidence>
<reference evidence="5 6" key="1">
    <citation type="submission" date="2019-08" db="EMBL/GenBank/DDBJ databases">
        <title>In-depth cultivation of the pig gut microbiome towards novel bacterial diversity and tailored functional studies.</title>
        <authorList>
            <person name="Wylensek D."/>
            <person name="Hitch T.C.A."/>
            <person name="Clavel T."/>
        </authorList>
    </citation>
    <scope>NUCLEOTIDE SEQUENCE [LARGE SCALE GENOMIC DNA]</scope>
    <source>
        <strain evidence="5 6">WCA-MUC-591-APC-4B</strain>
    </source>
</reference>
<evidence type="ECO:0000313" key="5">
    <source>
        <dbReference type="EMBL" id="MST70322.1"/>
    </source>
</evidence>
<dbReference type="RefSeq" id="WP_154553883.1">
    <property type="nucleotide sequence ID" value="NZ_VUNA01000004.1"/>
</dbReference>
<dbReference type="EMBL" id="VUNA01000004">
    <property type="protein sequence ID" value="MST70322.1"/>
    <property type="molecule type" value="Genomic_DNA"/>
</dbReference>
<dbReference type="InterPro" id="IPR013747">
    <property type="entry name" value="ACP_syn_III_C"/>
</dbReference>
<proteinExistence type="predicted"/>
<dbReference type="Proteomes" id="UP000469424">
    <property type="component" value="Unassembled WGS sequence"/>
</dbReference>